<dbReference type="Pfam" id="PF00551">
    <property type="entry name" value="Formyl_trans_N"/>
    <property type="match status" value="1"/>
</dbReference>
<gene>
    <name evidence="5" type="primary">fmt</name>
    <name evidence="8" type="ordered locus">Aasi_1921</name>
</gene>
<sequence length="297" mass="32649">MGTPEFAVPSLDALVAYGYPIVAVVTAPDKPQGRGHKILPPPIKVAAEQYGIPVLQPTNLQSPSFLEILDSYEANLYVVVAFRMLPKLVWNKPSLGTINLHASLLPQYRGAAPINWAIMQGELTTGLTTFFIEEAIDTGNILLQDKEPIYEMDTAGTLSERLKYKGANLLLETVQAIASNNCKAVPQSNVVLHKAPKIYTEDCQINWHQSTAKVFNFIRGLSPYPGAWTILNNIHTKILLAHPLPIPTCSPGEFCSDNKNYLCIGTQDGAISVEQLQPAGKKLMDIQSFLRGHRLFS</sequence>
<dbReference type="InterPro" id="IPR005793">
    <property type="entry name" value="Formyl_trans_C"/>
</dbReference>
<keyword evidence="3 5" id="KW-0808">Transferase</keyword>
<dbReference type="CDD" id="cd08704">
    <property type="entry name" value="Met_tRNA_FMT_C"/>
    <property type="match status" value="1"/>
</dbReference>
<dbReference type="eggNOG" id="COG0223">
    <property type="taxonomic scope" value="Bacteria"/>
</dbReference>
<accession>C3L492</accession>
<feature type="domain" description="Formyl transferase N-terminal" evidence="6">
    <location>
        <begin position="3"/>
        <end position="173"/>
    </location>
</feature>
<dbReference type="NCBIfam" id="TIGR00460">
    <property type="entry name" value="fmt"/>
    <property type="match status" value="1"/>
</dbReference>
<dbReference type="PANTHER" id="PTHR11138:SF5">
    <property type="entry name" value="METHIONYL-TRNA FORMYLTRANSFERASE, MITOCHONDRIAL"/>
    <property type="match status" value="1"/>
</dbReference>
<evidence type="ECO:0000256" key="2">
    <source>
        <dbReference type="ARBA" id="ARBA00012261"/>
    </source>
</evidence>
<organism evidence="8 9">
    <name type="scientific">Amoebophilus asiaticus (strain 5a2)</name>
    <dbReference type="NCBI Taxonomy" id="452471"/>
    <lineage>
        <taxon>Bacteria</taxon>
        <taxon>Pseudomonadati</taxon>
        <taxon>Bacteroidota</taxon>
        <taxon>Cytophagia</taxon>
        <taxon>Cytophagales</taxon>
        <taxon>Amoebophilaceae</taxon>
        <taxon>Candidatus Amoebophilus</taxon>
    </lineage>
</organism>
<dbReference type="HAMAP" id="MF_00182">
    <property type="entry name" value="Formyl_trans"/>
    <property type="match status" value="1"/>
</dbReference>
<dbReference type="STRING" id="452471.Aasi_1921"/>
<dbReference type="Pfam" id="PF02911">
    <property type="entry name" value="Formyl_trans_C"/>
    <property type="match status" value="1"/>
</dbReference>
<dbReference type="EC" id="2.1.2.9" evidence="2 5"/>
<feature type="domain" description="Formyl transferase C-terminal" evidence="7">
    <location>
        <begin position="197"/>
        <end position="294"/>
    </location>
</feature>
<dbReference type="InterPro" id="IPR002376">
    <property type="entry name" value="Formyl_transf_N"/>
</dbReference>
<evidence type="ECO:0000256" key="1">
    <source>
        <dbReference type="ARBA" id="ARBA00010699"/>
    </source>
</evidence>
<keyword evidence="9" id="KW-1185">Reference proteome</keyword>
<dbReference type="InterPro" id="IPR041711">
    <property type="entry name" value="Met-tRNA-FMT_N"/>
</dbReference>
<protein>
    <recommendedName>
        <fullName evidence="2 5">Methionyl-tRNA formyltransferase</fullName>
        <ecNumber evidence="2 5">2.1.2.9</ecNumber>
    </recommendedName>
</protein>
<evidence type="ECO:0000256" key="5">
    <source>
        <dbReference type="HAMAP-Rule" id="MF_00182"/>
    </source>
</evidence>
<dbReference type="InterPro" id="IPR044135">
    <property type="entry name" value="Met-tRNA-FMT_C"/>
</dbReference>
<dbReference type="SUPFAM" id="SSF53328">
    <property type="entry name" value="Formyltransferase"/>
    <property type="match status" value="1"/>
</dbReference>
<dbReference type="PANTHER" id="PTHR11138">
    <property type="entry name" value="METHIONYL-TRNA FORMYLTRANSFERASE"/>
    <property type="match status" value="1"/>
</dbReference>
<dbReference type="OrthoDB" id="9802815at2"/>
<comment type="similarity">
    <text evidence="1 5">Belongs to the Fmt family.</text>
</comment>
<feature type="binding site" evidence="5">
    <location>
        <begin position="103"/>
        <end position="106"/>
    </location>
    <ligand>
        <name>(6S)-5,6,7,8-tetrahydrofolate</name>
        <dbReference type="ChEBI" id="CHEBI:57453"/>
    </ligand>
</feature>
<dbReference type="Gene3D" id="3.40.50.12230">
    <property type="match status" value="1"/>
</dbReference>
<dbReference type="SUPFAM" id="SSF50486">
    <property type="entry name" value="FMT C-terminal domain-like"/>
    <property type="match status" value="1"/>
</dbReference>
<dbReference type="KEGG" id="aas:Aasi_1921"/>
<dbReference type="InterPro" id="IPR036477">
    <property type="entry name" value="Formyl_transf_N_sf"/>
</dbReference>
<dbReference type="HOGENOM" id="CLU_033347_1_1_10"/>
<dbReference type="InterPro" id="IPR011034">
    <property type="entry name" value="Formyl_transferase-like_C_sf"/>
</dbReference>
<evidence type="ECO:0000259" key="6">
    <source>
        <dbReference type="Pfam" id="PF00551"/>
    </source>
</evidence>
<evidence type="ECO:0000313" key="8">
    <source>
        <dbReference type="EMBL" id="ACP21133.1"/>
    </source>
</evidence>
<dbReference type="InterPro" id="IPR005794">
    <property type="entry name" value="Fmt"/>
</dbReference>
<dbReference type="EMBL" id="CP001102">
    <property type="protein sequence ID" value="ACP21133.1"/>
    <property type="molecule type" value="Genomic_DNA"/>
</dbReference>
<dbReference type="GO" id="GO:0005829">
    <property type="term" value="C:cytosol"/>
    <property type="evidence" value="ECO:0007669"/>
    <property type="project" value="TreeGrafter"/>
</dbReference>
<dbReference type="Proteomes" id="UP000001227">
    <property type="component" value="Chromosome"/>
</dbReference>
<proteinExistence type="inferred from homology"/>
<name>C3L492_AMOA5</name>
<dbReference type="GO" id="GO:0004479">
    <property type="term" value="F:methionyl-tRNA formyltransferase activity"/>
    <property type="evidence" value="ECO:0007669"/>
    <property type="project" value="UniProtKB-UniRule"/>
</dbReference>
<comment type="function">
    <text evidence="5">Attaches a formyl group to the free amino group of methionyl-tRNA(fMet). The formyl group appears to play a dual role in the initiator identity of N-formylmethionyl-tRNA by promoting its recognition by IF2 and preventing the misappropriation of this tRNA by the elongation apparatus.</text>
</comment>
<evidence type="ECO:0000259" key="7">
    <source>
        <dbReference type="Pfam" id="PF02911"/>
    </source>
</evidence>
<evidence type="ECO:0000256" key="3">
    <source>
        <dbReference type="ARBA" id="ARBA00022679"/>
    </source>
</evidence>
<evidence type="ECO:0000313" key="9">
    <source>
        <dbReference type="Proteomes" id="UP000001227"/>
    </source>
</evidence>
<keyword evidence="4 5" id="KW-0648">Protein biosynthesis</keyword>
<dbReference type="CDD" id="cd08646">
    <property type="entry name" value="FMT_core_Met-tRNA-FMT_N"/>
    <property type="match status" value="1"/>
</dbReference>
<reference evidence="8 9" key="1">
    <citation type="journal article" date="2010" name="J. Bacteriol.">
        <title>The genome of the amoeba symbiont 'Candidatus Amoebophilus asiaticus' reveals common mechanisms for host cell interaction among amoeba-associated bacteria.</title>
        <authorList>
            <person name="Schmitz-Esser S."/>
            <person name="Tischler P."/>
            <person name="Arnold R."/>
            <person name="Montanaro J."/>
            <person name="Wagner M."/>
            <person name="Rattei T."/>
            <person name="Horn M."/>
        </authorList>
    </citation>
    <scope>NUCLEOTIDE SEQUENCE [LARGE SCALE GENOMIC DNA]</scope>
    <source>
        <strain evidence="8 9">5a2</strain>
    </source>
</reference>
<comment type="catalytic activity">
    <reaction evidence="5">
        <text>L-methionyl-tRNA(fMet) + (6R)-10-formyltetrahydrofolate = N-formyl-L-methionyl-tRNA(fMet) + (6S)-5,6,7,8-tetrahydrofolate + H(+)</text>
        <dbReference type="Rhea" id="RHEA:24380"/>
        <dbReference type="Rhea" id="RHEA-COMP:9952"/>
        <dbReference type="Rhea" id="RHEA-COMP:9953"/>
        <dbReference type="ChEBI" id="CHEBI:15378"/>
        <dbReference type="ChEBI" id="CHEBI:57453"/>
        <dbReference type="ChEBI" id="CHEBI:78530"/>
        <dbReference type="ChEBI" id="CHEBI:78844"/>
        <dbReference type="ChEBI" id="CHEBI:195366"/>
        <dbReference type="EC" id="2.1.2.9"/>
    </reaction>
</comment>
<dbReference type="AlphaFoldDB" id="C3L492"/>
<evidence type="ECO:0000256" key="4">
    <source>
        <dbReference type="ARBA" id="ARBA00022917"/>
    </source>
</evidence>